<dbReference type="InterPro" id="IPR021251">
    <property type="entry name" value="DUF2793"/>
</dbReference>
<evidence type="ECO:0000313" key="2">
    <source>
        <dbReference type="Proteomes" id="UP000027446"/>
    </source>
</evidence>
<dbReference type="OrthoDB" id="564699at2"/>
<dbReference type="RefSeq" id="WP_051596043.1">
    <property type="nucleotide sequence ID" value="NZ_ARYH01000001.1"/>
</dbReference>
<dbReference type="Proteomes" id="UP000027446">
    <property type="component" value="Unassembled WGS sequence"/>
</dbReference>
<dbReference type="eggNOG" id="ENOG502Z9IR">
    <property type="taxonomic scope" value="Bacteria"/>
</dbReference>
<organism evidence="1 2">
    <name type="scientific">Hyphomonas adhaerens MHS-3</name>
    <dbReference type="NCBI Taxonomy" id="1280949"/>
    <lineage>
        <taxon>Bacteria</taxon>
        <taxon>Pseudomonadati</taxon>
        <taxon>Pseudomonadota</taxon>
        <taxon>Alphaproteobacteria</taxon>
        <taxon>Hyphomonadales</taxon>
        <taxon>Hyphomonadaceae</taxon>
        <taxon>Hyphomonas</taxon>
    </lineage>
</organism>
<evidence type="ECO:0000313" key="1">
    <source>
        <dbReference type="EMBL" id="KCZ85704.1"/>
    </source>
</evidence>
<dbReference type="STRING" id="1280949.HAD_08465"/>
<comment type="caution">
    <text evidence="1">The sequence shown here is derived from an EMBL/GenBank/DDBJ whole genome shotgun (WGS) entry which is preliminary data.</text>
</comment>
<dbReference type="PATRIC" id="fig|1280949.3.peg.1727"/>
<name>A0A069E6Z0_9PROT</name>
<gene>
    <name evidence="1" type="ORF">HAD_08465</name>
</gene>
<protein>
    <submittedName>
        <fullName evidence="1">Uncharacterized protein</fullName>
    </submittedName>
</protein>
<proteinExistence type="predicted"/>
<accession>A0A069E6Z0</accession>
<dbReference type="EMBL" id="ARYH01000001">
    <property type="protein sequence ID" value="KCZ85704.1"/>
    <property type="molecule type" value="Genomic_DNA"/>
</dbReference>
<dbReference type="AlphaFoldDB" id="A0A069E6Z0"/>
<reference evidence="1 2" key="1">
    <citation type="journal article" date="2014" name="Antonie Van Leeuwenhoek">
        <title>Hyphomonas beringensis sp. nov. and Hyphomonas chukchiensis sp. nov., isolated from surface seawater of the Bering Sea and Chukchi Sea.</title>
        <authorList>
            <person name="Li C."/>
            <person name="Lai Q."/>
            <person name="Li G."/>
            <person name="Dong C."/>
            <person name="Wang J."/>
            <person name="Liao Y."/>
            <person name="Shao Z."/>
        </authorList>
    </citation>
    <scope>NUCLEOTIDE SEQUENCE [LARGE SCALE GENOMIC DNA]</scope>
    <source>
        <strain evidence="1 2">MHS-3</strain>
    </source>
</reference>
<dbReference type="Pfam" id="PF10983">
    <property type="entry name" value="DUF2793"/>
    <property type="match status" value="1"/>
</dbReference>
<keyword evidence="2" id="KW-1185">Reference proteome</keyword>
<sequence length="418" mass="43075">MSQTNRIGLGYLLPNQAQKHVTVNEAFARLDGLVQAAVMDAVTSGQPETPEEGQAWLVPEGATGAVWSAAPSGTLAVFRDGAWDMITPQAGWRVFDLGAGALKVFDGTAWQSLAGSGGTDWPLLGINTAADETQRLAVKSDAVLLSHDDVTPGSGDMRLFLNRADSGRTASILFEDDYTARAEFGLTGGPSVNLKVNLPVTGWADALSVDMASGAIGLGTTAPEARLDVAPGAGPLPPIPGAVVLRLLNDAGQQTTFIADAIANNGDLSMRRANGAFGALTPVQAGDNIGQISWLGYDGSAYSVSQARIEADAAETWTPAGHGVHLDFAVTPAGSTARTKRMRLDSVGNIALRDDLTAACKLDVGGPVRVGSYAKAALPPASAGAGQVIFVPDEADGAVLAFSDGSAWRRVTDRAVVS</sequence>